<dbReference type="InterPro" id="IPR029021">
    <property type="entry name" value="Prot-tyrosine_phosphatase-like"/>
</dbReference>
<sequence>MRRSRSKDLMSFSSSSSSSSVSSSGGSTSGTETHSSAVEQPAVQAGLPFEKVRNFRDIATACPGLLKPGRLYRTGFPSESTPSDLKLWSAIDISTLIDLRSPKELGMDTLMHSPVYAPYETVDLNQESSGSWRQAVLSTEVETTAEDFTPTKQRFLLSLIDERKYVSGLVLQAEIIDKAWLVALIGASAVSRRARAHATEVLLERIKAGGLPLLNEMLLLQGGPQIARALKLIADADRHPVALYCTAGKDRTGLVAALALSAAGVDDAAIVADYAKSDAAYAQLEDKRAMVAALDQHDLDSEKFLRAPPEVMVATLAGLRARHGGVDAYLDGIGFDAAWRARLRAALTQ</sequence>
<evidence type="ECO:0000256" key="1">
    <source>
        <dbReference type="SAM" id="MobiDB-lite"/>
    </source>
</evidence>
<evidence type="ECO:0000313" key="3">
    <source>
        <dbReference type="Proteomes" id="UP000664859"/>
    </source>
</evidence>
<dbReference type="SUPFAM" id="SSF52799">
    <property type="entry name" value="(Phosphotyrosine protein) phosphatases II"/>
    <property type="match status" value="1"/>
</dbReference>
<dbReference type="GO" id="GO:0004721">
    <property type="term" value="F:phosphoprotein phosphatase activity"/>
    <property type="evidence" value="ECO:0007669"/>
    <property type="project" value="InterPro"/>
</dbReference>
<name>A0A836CH30_9STRA</name>
<feature type="region of interest" description="Disordered" evidence="1">
    <location>
        <begin position="1"/>
        <end position="42"/>
    </location>
</feature>
<dbReference type="Pfam" id="PF13350">
    <property type="entry name" value="Y_phosphatase3"/>
    <property type="match status" value="1"/>
</dbReference>
<feature type="compositionally biased region" description="Low complexity" evidence="1">
    <location>
        <begin position="9"/>
        <end position="36"/>
    </location>
</feature>
<dbReference type="OrthoDB" id="9988524at2759"/>
<comment type="caution">
    <text evidence="2">The sequence shown here is derived from an EMBL/GenBank/DDBJ whole genome shotgun (WGS) entry which is preliminary data.</text>
</comment>
<dbReference type="Proteomes" id="UP000664859">
    <property type="component" value="Unassembled WGS sequence"/>
</dbReference>
<dbReference type="AlphaFoldDB" id="A0A836CH30"/>
<dbReference type="PANTHER" id="PTHR31126">
    <property type="entry name" value="TYROSINE-PROTEIN PHOSPHATASE"/>
    <property type="match status" value="1"/>
</dbReference>
<keyword evidence="3" id="KW-1185">Reference proteome</keyword>
<evidence type="ECO:0000313" key="2">
    <source>
        <dbReference type="EMBL" id="KAG5186295.1"/>
    </source>
</evidence>
<dbReference type="PANTHER" id="PTHR31126:SF1">
    <property type="entry name" value="TYROSINE SPECIFIC PROTEIN PHOSPHATASES DOMAIN-CONTAINING PROTEIN"/>
    <property type="match status" value="1"/>
</dbReference>
<dbReference type="InterPro" id="IPR026893">
    <property type="entry name" value="Tyr/Ser_Pase_IphP-type"/>
</dbReference>
<dbReference type="EMBL" id="JAFCMP010000112">
    <property type="protein sequence ID" value="KAG5186295.1"/>
    <property type="molecule type" value="Genomic_DNA"/>
</dbReference>
<accession>A0A836CH30</accession>
<reference evidence="2" key="1">
    <citation type="submission" date="2021-02" db="EMBL/GenBank/DDBJ databases">
        <title>First Annotated Genome of the Yellow-green Alga Tribonema minus.</title>
        <authorList>
            <person name="Mahan K.M."/>
        </authorList>
    </citation>
    <scope>NUCLEOTIDE SEQUENCE</scope>
    <source>
        <strain evidence="2">UTEX B ZZ1240</strain>
    </source>
</reference>
<organism evidence="2 3">
    <name type="scientific">Tribonema minus</name>
    <dbReference type="NCBI Taxonomy" id="303371"/>
    <lineage>
        <taxon>Eukaryota</taxon>
        <taxon>Sar</taxon>
        <taxon>Stramenopiles</taxon>
        <taxon>Ochrophyta</taxon>
        <taxon>PX clade</taxon>
        <taxon>Xanthophyceae</taxon>
        <taxon>Tribonematales</taxon>
        <taxon>Tribonemataceae</taxon>
        <taxon>Tribonema</taxon>
    </lineage>
</organism>
<protein>
    <submittedName>
        <fullName evidence="2">Protein-tyrosine phosphatase-like protein</fullName>
    </submittedName>
</protein>
<proteinExistence type="predicted"/>
<gene>
    <name evidence="2" type="ORF">JKP88DRAFT_195690</name>
</gene>
<dbReference type="Gene3D" id="3.90.190.10">
    <property type="entry name" value="Protein tyrosine phosphatase superfamily"/>
    <property type="match status" value="1"/>
</dbReference>